<comment type="caution">
    <text evidence="2">The sequence shown here is derived from an EMBL/GenBank/DDBJ whole genome shotgun (WGS) entry which is preliminary data.</text>
</comment>
<keyword evidence="3" id="KW-1185">Reference proteome</keyword>
<evidence type="ECO:0000256" key="1">
    <source>
        <dbReference type="SAM" id="Phobius"/>
    </source>
</evidence>
<sequence length="130" mass="13970">MSLPSPPSTVSFPNPALMVSLPLLVLMLLLKRWLKLILSLPLPVVKLVKFSTLLTRVPLDRLIDVVPRSLIVKLVIATLKSASTRISVPVPPLMTFIPAPPLRVSSPAPPLIVSSPDPVVILSLANVPVI</sequence>
<dbReference type="EMBL" id="PXOH01000086">
    <property type="protein sequence ID" value="PSF27584.1"/>
    <property type="molecule type" value="Genomic_DNA"/>
</dbReference>
<dbReference type="Proteomes" id="UP000239001">
    <property type="component" value="Unassembled WGS sequence"/>
</dbReference>
<protein>
    <submittedName>
        <fullName evidence="2">Uncharacterized protein</fullName>
    </submittedName>
</protein>
<keyword evidence="1" id="KW-0812">Transmembrane</keyword>
<evidence type="ECO:0000313" key="3">
    <source>
        <dbReference type="Proteomes" id="UP000239001"/>
    </source>
</evidence>
<reference evidence="2 3" key="1">
    <citation type="submission" date="2018-03" db="EMBL/GenBank/DDBJ databases">
        <title>The ancient ancestry and fast evolution of plastids.</title>
        <authorList>
            <person name="Moore K.R."/>
            <person name="Magnabosco C."/>
            <person name="Momper L."/>
            <person name="Gold D.A."/>
            <person name="Bosak T."/>
            <person name="Fournier G.P."/>
        </authorList>
    </citation>
    <scope>NUCLEOTIDE SEQUENCE [LARGE SCALE GENOMIC DNA]</scope>
    <source>
        <strain evidence="2 3">CCALA 016</strain>
    </source>
</reference>
<feature type="transmembrane region" description="Helical" evidence="1">
    <location>
        <begin position="12"/>
        <end position="30"/>
    </location>
</feature>
<keyword evidence="1" id="KW-0472">Membrane</keyword>
<dbReference type="AlphaFoldDB" id="A0A2T1LQD6"/>
<proteinExistence type="predicted"/>
<gene>
    <name evidence="2" type="ORF">C7H19_24945</name>
</gene>
<name>A0A2T1LQD6_9CHRO</name>
<organism evidence="2 3">
    <name type="scientific">Aphanothece hegewaldii CCALA 016</name>
    <dbReference type="NCBI Taxonomy" id="2107694"/>
    <lineage>
        <taxon>Bacteria</taxon>
        <taxon>Bacillati</taxon>
        <taxon>Cyanobacteriota</taxon>
        <taxon>Cyanophyceae</taxon>
        <taxon>Oscillatoriophycideae</taxon>
        <taxon>Chroococcales</taxon>
        <taxon>Aphanothecaceae</taxon>
        <taxon>Aphanothece</taxon>
    </lineage>
</organism>
<keyword evidence="1" id="KW-1133">Transmembrane helix</keyword>
<reference evidence="2 3" key="2">
    <citation type="submission" date="2018-03" db="EMBL/GenBank/DDBJ databases">
        <authorList>
            <person name="Keele B.F."/>
        </authorList>
    </citation>
    <scope>NUCLEOTIDE SEQUENCE [LARGE SCALE GENOMIC DNA]</scope>
    <source>
        <strain evidence="2 3">CCALA 016</strain>
    </source>
</reference>
<accession>A0A2T1LQD6</accession>
<evidence type="ECO:0000313" key="2">
    <source>
        <dbReference type="EMBL" id="PSF27584.1"/>
    </source>
</evidence>